<sequence length="74" mass="8119">MNARLKLNSAVFQGALIIGGLIGWAFGSWLAFVLAAAAIILTAYHSGDIRTTPSKPKPPVQPTHQIRAMHRRRR</sequence>
<keyword evidence="2" id="KW-0812">Transmembrane</keyword>
<proteinExistence type="predicted"/>
<accession>A0A518G9P7</accession>
<protein>
    <submittedName>
        <fullName evidence="3">Uncharacterized protein</fullName>
    </submittedName>
</protein>
<dbReference type="Proteomes" id="UP000318017">
    <property type="component" value="Chromosome"/>
</dbReference>
<evidence type="ECO:0000256" key="1">
    <source>
        <dbReference type="SAM" id="MobiDB-lite"/>
    </source>
</evidence>
<feature type="region of interest" description="Disordered" evidence="1">
    <location>
        <begin position="48"/>
        <end position="74"/>
    </location>
</feature>
<feature type="transmembrane region" description="Helical" evidence="2">
    <location>
        <begin position="12"/>
        <end position="41"/>
    </location>
</feature>
<keyword evidence="2" id="KW-1133">Transmembrane helix</keyword>
<dbReference type="EMBL" id="CP036298">
    <property type="protein sequence ID" value="QDV25299.1"/>
    <property type="molecule type" value="Genomic_DNA"/>
</dbReference>
<keyword evidence="2" id="KW-0472">Membrane</keyword>
<gene>
    <name evidence="3" type="ORF">Q31a_36230</name>
</gene>
<name>A0A518G9P7_9BACT</name>
<evidence type="ECO:0000256" key="2">
    <source>
        <dbReference type="SAM" id="Phobius"/>
    </source>
</evidence>
<organism evidence="3 4">
    <name type="scientific">Aureliella helgolandensis</name>
    <dbReference type="NCBI Taxonomy" id="2527968"/>
    <lineage>
        <taxon>Bacteria</taxon>
        <taxon>Pseudomonadati</taxon>
        <taxon>Planctomycetota</taxon>
        <taxon>Planctomycetia</taxon>
        <taxon>Pirellulales</taxon>
        <taxon>Pirellulaceae</taxon>
        <taxon>Aureliella</taxon>
    </lineage>
</organism>
<dbReference type="AlphaFoldDB" id="A0A518G9P7"/>
<reference evidence="3 4" key="1">
    <citation type="submission" date="2019-02" db="EMBL/GenBank/DDBJ databases">
        <title>Deep-cultivation of Planctomycetes and their phenomic and genomic characterization uncovers novel biology.</title>
        <authorList>
            <person name="Wiegand S."/>
            <person name="Jogler M."/>
            <person name="Boedeker C."/>
            <person name="Pinto D."/>
            <person name="Vollmers J."/>
            <person name="Rivas-Marin E."/>
            <person name="Kohn T."/>
            <person name="Peeters S.H."/>
            <person name="Heuer A."/>
            <person name="Rast P."/>
            <person name="Oberbeckmann S."/>
            <person name="Bunk B."/>
            <person name="Jeske O."/>
            <person name="Meyerdierks A."/>
            <person name="Storesund J.E."/>
            <person name="Kallscheuer N."/>
            <person name="Luecker S."/>
            <person name="Lage O.M."/>
            <person name="Pohl T."/>
            <person name="Merkel B.J."/>
            <person name="Hornburger P."/>
            <person name="Mueller R.-W."/>
            <person name="Bruemmer F."/>
            <person name="Labrenz M."/>
            <person name="Spormann A.M."/>
            <person name="Op den Camp H."/>
            <person name="Overmann J."/>
            <person name="Amann R."/>
            <person name="Jetten M.S.M."/>
            <person name="Mascher T."/>
            <person name="Medema M.H."/>
            <person name="Devos D.P."/>
            <person name="Kaster A.-K."/>
            <person name="Ovreas L."/>
            <person name="Rohde M."/>
            <person name="Galperin M.Y."/>
            <person name="Jogler C."/>
        </authorList>
    </citation>
    <scope>NUCLEOTIDE SEQUENCE [LARGE SCALE GENOMIC DNA]</scope>
    <source>
        <strain evidence="3 4">Q31a</strain>
    </source>
</reference>
<evidence type="ECO:0000313" key="3">
    <source>
        <dbReference type="EMBL" id="QDV25299.1"/>
    </source>
</evidence>
<evidence type="ECO:0000313" key="4">
    <source>
        <dbReference type="Proteomes" id="UP000318017"/>
    </source>
</evidence>
<dbReference type="KEGG" id="ahel:Q31a_36230"/>
<dbReference type="RefSeq" id="WP_145080175.1">
    <property type="nucleotide sequence ID" value="NZ_CP036298.1"/>
</dbReference>
<keyword evidence="4" id="KW-1185">Reference proteome</keyword>